<comment type="subcellular location">
    <subcellularLocation>
        <location evidence="1">Golgi apparatus membrane</location>
        <topology evidence="1">Peripheral membrane protein</topology>
    </subcellularLocation>
</comment>
<evidence type="ECO:0000259" key="7">
    <source>
        <dbReference type="Pfam" id="PF10392"/>
    </source>
</evidence>
<keyword evidence="4" id="KW-0472">Membrane</keyword>
<dbReference type="GO" id="GO:0006891">
    <property type="term" value="P:intra-Golgi vesicle-mediated transport"/>
    <property type="evidence" value="ECO:0007669"/>
    <property type="project" value="InterPro"/>
</dbReference>
<feature type="coiled-coil region" evidence="5">
    <location>
        <begin position="27"/>
        <end position="54"/>
    </location>
</feature>
<dbReference type="GO" id="GO:0000139">
    <property type="term" value="C:Golgi membrane"/>
    <property type="evidence" value="ECO:0007669"/>
    <property type="project" value="UniProtKB-SubCell"/>
</dbReference>
<organism evidence="9 10">
    <name type="scientific">Drosophila kikkawai</name>
    <name type="common">Fruit fly</name>
    <dbReference type="NCBI Taxonomy" id="30033"/>
    <lineage>
        <taxon>Eukaryota</taxon>
        <taxon>Metazoa</taxon>
        <taxon>Ecdysozoa</taxon>
        <taxon>Arthropoda</taxon>
        <taxon>Hexapoda</taxon>
        <taxon>Insecta</taxon>
        <taxon>Pterygota</taxon>
        <taxon>Neoptera</taxon>
        <taxon>Endopterygota</taxon>
        <taxon>Diptera</taxon>
        <taxon>Brachycera</taxon>
        <taxon>Muscomorpha</taxon>
        <taxon>Ephydroidea</taxon>
        <taxon>Drosophilidae</taxon>
        <taxon>Drosophila</taxon>
        <taxon>Sophophora</taxon>
    </lineage>
</organism>
<evidence type="ECO:0000256" key="2">
    <source>
        <dbReference type="ARBA" id="ARBA00020974"/>
    </source>
</evidence>
<gene>
    <name evidence="10" type="primary">fws</name>
</gene>
<keyword evidence="9" id="KW-1185">Reference proteome</keyword>
<evidence type="ECO:0000256" key="1">
    <source>
        <dbReference type="ARBA" id="ARBA00004395"/>
    </source>
</evidence>
<keyword evidence="3" id="KW-0333">Golgi apparatus</keyword>
<dbReference type="PANTHER" id="PTHR13228:SF3">
    <property type="entry name" value="CONSERVED OLIGOMERIC GOLGI COMPLEX SUBUNIT 5"/>
    <property type="match status" value="1"/>
</dbReference>
<dbReference type="OrthoDB" id="18786at2759"/>
<evidence type="ECO:0000256" key="5">
    <source>
        <dbReference type="SAM" id="Coils"/>
    </source>
</evidence>
<accession>A0A6P4JRX2</accession>
<reference evidence="9" key="1">
    <citation type="submission" date="2025-05" db="UniProtKB">
        <authorList>
            <consortium name="RefSeq"/>
        </authorList>
    </citation>
    <scope>NUCLEOTIDE SEQUENCE [LARGE SCALE GENOMIC DNA]</scope>
    <source>
        <strain evidence="9">14028-0561.14</strain>
    </source>
</reference>
<dbReference type="OMA" id="MMVEYFE"/>
<evidence type="ECO:0000313" key="10">
    <source>
        <dbReference type="RefSeq" id="XP_017037429.1"/>
    </source>
</evidence>
<keyword evidence="5" id="KW-0175">Coiled coil</keyword>
<evidence type="ECO:0000256" key="6">
    <source>
        <dbReference type="SAM" id="MobiDB-lite"/>
    </source>
</evidence>
<dbReference type="AlphaFoldDB" id="A0A6P4JRX2"/>
<dbReference type="InterPro" id="IPR049176">
    <property type="entry name" value="COG5_N"/>
</dbReference>
<feature type="region of interest" description="Disordered" evidence="6">
    <location>
        <begin position="243"/>
        <end position="262"/>
    </location>
</feature>
<evidence type="ECO:0000256" key="3">
    <source>
        <dbReference type="ARBA" id="ARBA00023034"/>
    </source>
</evidence>
<name>A0A6P4JRX2_DROKI</name>
<evidence type="ECO:0000313" key="9">
    <source>
        <dbReference type="Proteomes" id="UP001652661"/>
    </source>
</evidence>
<dbReference type="InterPro" id="IPR048485">
    <property type="entry name" value="COG5_helical"/>
</dbReference>
<dbReference type="RefSeq" id="XP_017037429.1">
    <property type="nucleotide sequence ID" value="XM_017181940.3"/>
</dbReference>
<evidence type="ECO:0000256" key="4">
    <source>
        <dbReference type="ARBA" id="ARBA00023136"/>
    </source>
</evidence>
<dbReference type="Pfam" id="PF20649">
    <property type="entry name" value="COG5_C"/>
    <property type="match status" value="1"/>
</dbReference>
<protein>
    <recommendedName>
        <fullName evidence="2">Conserved oligomeric Golgi complex subunit 5</fullName>
    </recommendedName>
</protein>
<dbReference type="InterPro" id="IPR019465">
    <property type="entry name" value="Cog5"/>
</dbReference>
<reference evidence="10" key="2">
    <citation type="submission" date="2025-08" db="UniProtKB">
        <authorList>
            <consortium name="RefSeq"/>
        </authorList>
    </citation>
    <scope>IDENTIFICATION</scope>
    <source>
        <strain evidence="10">14028-0561.14</strain>
        <tissue evidence="10">Whole fly</tissue>
    </source>
</reference>
<sequence>MVTGDPTVTSPKTTALDDDDYTAAMSHLTIGQQIQELSKQLQNTKEELHQQVRDKHGALLQQATHAGRFDAALNTLAEDVQRVRETGQRLKSQVDTQYQQVENQTQVLGRLHDVSHLLRSAGTLLTLTAKLKGTKDVLRQAELHFELGQLIEDKDLKDIEFIQQERAYVISSGQKIRNLTQMQLVTGLQERNQNQVVNALKIFMNFNTLEKSLQNLLATFIADMEQSLKECFAGNDISVLNKSPTHNVNKPAASRGPGKTPQLTTTQNFRAKFWKSLHWLLYDELYETCTQIKLLKTALEQINQFGYTSESSDQCIPQRFWQQVQQLLRKSFDECPQHVTQTLQEGLSKLLTSARGLEQRLNGEFQFDNELFAPLEVGYVSKCAANLKACLAGVDLPGNETVDNFIRVASTELSAALIDSRLTNSIANVFIACGKELCTKLEAQIKLGADSKQVVDLPNLQQQQNTQLANVLYYYKDSVRRMLGDLQVQFEKTPGTARDNISRSLEQADLLIGTILQQIMESIITTISIIILSMHREPGLNTDRLSTTGPSMYMKELQEFINRSWSHHIALFDDKQMTTKCGHELAKRCIELFLHNMCILRPLSGAGRQRLKQDCQHMEQALKALCLNLAELGKPSRLLRAMSLLIVQTPQELVKQTIGEDSLVPSYIVLLLLFGHAGADLQSPHTTANWSNERLIEWLDGHTAEREKLELISGALQRYRDNARRKNIQQYDEIYPMMVEYFEQALKAIP</sequence>
<feature type="domain" description="Conserved oligomeric Golgi complex subunit 5 helical" evidence="8">
    <location>
        <begin position="156"/>
        <end position="354"/>
    </location>
</feature>
<proteinExistence type="predicted"/>
<dbReference type="Pfam" id="PF10392">
    <property type="entry name" value="COG5_N"/>
    <property type="match status" value="1"/>
</dbReference>
<evidence type="ECO:0000259" key="8">
    <source>
        <dbReference type="Pfam" id="PF20649"/>
    </source>
</evidence>
<dbReference type="PANTHER" id="PTHR13228">
    <property type="entry name" value="CONSERVED OLIGOMERIC GOLGI COMPLEX COMPONENT 5"/>
    <property type="match status" value="1"/>
</dbReference>
<dbReference type="Proteomes" id="UP001652661">
    <property type="component" value="Chromosome 2L"/>
</dbReference>
<feature type="domain" description="Conserved oligomeric Golgi complex subunit 5 N-terminal" evidence="7">
    <location>
        <begin position="26"/>
        <end position="131"/>
    </location>
</feature>
<dbReference type="GO" id="GO:0017119">
    <property type="term" value="C:Golgi transport complex"/>
    <property type="evidence" value="ECO:0007669"/>
    <property type="project" value="InterPro"/>
</dbReference>